<dbReference type="SUPFAM" id="SSF55008">
    <property type="entry name" value="HMA, heavy metal-associated domain"/>
    <property type="match status" value="1"/>
</dbReference>
<dbReference type="PROSITE" id="PS01047">
    <property type="entry name" value="HMA_1"/>
    <property type="match status" value="1"/>
</dbReference>
<dbReference type="RefSeq" id="WP_008460889.1">
    <property type="nucleotide sequence ID" value="NZ_JAQYAR010000080.1"/>
</dbReference>
<dbReference type="InterPro" id="IPR017969">
    <property type="entry name" value="Heavy-metal-associated_CS"/>
</dbReference>
<dbReference type="AlphaFoldDB" id="A0A844FQG6"/>
<dbReference type="EMBL" id="VUMW01000040">
    <property type="protein sequence ID" value="MST80608.1"/>
    <property type="molecule type" value="Genomic_DNA"/>
</dbReference>
<reference evidence="3 4" key="1">
    <citation type="submission" date="2019-08" db="EMBL/GenBank/DDBJ databases">
        <title>In-depth cultivation of the pig gut microbiome towards novel bacterial diversity and tailored functional studies.</title>
        <authorList>
            <person name="Wylensek D."/>
            <person name="Hitch T.C.A."/>
            <person name="Clavel T."/>
        </authorList>
    </citation>
    <scope>NUCLEOTIDE SEQUENCE [LARGE SCALE GENOMIC DNA]</scope>
    <source>
        <strain evidence="3 4">WCA-470BD-2E</strain>
    </source>
</reference>
<evidence type="ECO:0000313" key="3">
    <source>
        <dbReference type="EMBL" id="MST80608.1"/>
    </source>
</evidence>
<keyword evidence="1" id="KW-0479">Metal-binding</keyword>
<dbReference type="Proteomes" id="UP000452141">
    <property type="component" value="Unassembled WGS sequence"/>
</dbReference>
<dbReference type="GO" id="GO:0046872">
    <property type="term" value="F:metal ion binding"/>
    <property type="evidence" value="ECO:0007669"/>
    <property type="project" value="UniProtKB-KW"/>
</dbReference>
<sequence length="73" mass="7865">MTKVTLKLSNMSCPSCMTKIQKALSQINGVEKISVLFNAGKVKAEIDESQTEPNALAKVVTGLGYPVEKIIVK</sequence>
<proteinExistence type="predicted"/>
<feature type="domain" description="HMA" evidence="2">
    <location>
        <begin position="2"/>
        <end position="68"/>
    </location>
</feature>
<dbReference type="InterPro" id="IPR001802">
    <property type="entry name" value="MerP/CopZ"/>
</dbReference>
<accession>A0A844FQG6</accession>
<evidence type="ECO:0000313" key="4">
    <source>
        <dbReference type="Proteomes" id="UP000452141"/>
    </source>
</evidence>
<evidence type="ECO:0000259" key="2">
    <source>
        <dbReference type="PROSITE" id="PS50846"/>
    </source>
</evidence>
<protein>
    <submittedName>
        <fullName evidence="3">Heavy-metal-associated domain-containing protein</fullName>
    </submittedName>
</protein>
<dbReference type="CDD" id="cd00371">
    <property type="entry name" value="HMA"/>
    <property type="match status" value="1"/>
</dbReference>
<evidence type="ECO:0000256" key="1">
    <source>
        <dbReference type="ARBA" id="ARBA00022723"/>
    </source>
</evidence>
<dbReference type="Pfam" id="PF00403">
    <property type="entry name" value="HMA"/>
    <property type="match status" value="1"/>
</dbReference>
<comment type="caution">
    <text evidence="3">The sequence shown here is derived from an EMBL/GenBank/DDBJ whole genome shotgun (WGS) entry which is preliminary data.</text>
</comment>
<dbReference type="Gene3D" id="3.30.70.100">
    <property type="match status" value="1"/>
</dbReference>
<dbReference type="InterPro" id="IPR006121">
    <property type="entry name" value="HMA_dom"/>
</dbReference>
<name>A0A844FQG6_9LACO</name>
<dbReference type="InterPro" id="IPR036163">
    <property type="entry name" value="HMA_dom_sf"/>
</dbReference>
<gene>
    <name evidence="3" type="ORF">FYJ61_09275</name>
</gene>
<dbReference type="PRINTS" id="PR00946">
    <property type="entry name" value="HGSCAVENGER"/>
</dbReference>
<organism evidence="3 4">
    <name type="scientific">Lactobacillus equicursoris</name>
    <dbReference type="NCBI Taxonomy" id="420645"/>
    <lineage>
        <taxon>Bacteria</taxon>
        <taxon>Bacillati</taxon>
        <taxon>Bacillota</taxon>
        <taxon>Bacilli</taxon>
        <taxon>Lactobacillales</taxon>
        <taxon>Lactobacillaceae</taxon>
        <taxon>Lactobacillus</taxon>
    </lineage>
</organism>
<dbReference type="PROSITE" id="PS50846">
    <property type="entry name" value="HMA_2"/>
    <property type="match status" value="1"/>
</dbReference>
<dbReference type="FunFam" id="3.30.70.100:FF:000001">
    <property type="entry name" value="ATPase copper transporting beta"/>
    <property type="match status" value="1"/>
</dbReference>